<dbReference type="AlphaFoldDB" id="A0A8J5W568"/>
<protein>
    <submittedName>
        <fullName evidence="2">Uncharacterized protein</fullName>
    </submittedName>
</protein>
<keyword evidence="3" id="KW-1185">Reference proteome</keyword>
<evidence type="ECO:0000313" key="2">
    <source>
        <dbReference type="EMBL" id="KAG8080523.1"/>
    </source>
</evidence>
<reference evidence="2" key="2">
    <citation type="submission" date="2021-02" db="EMBL/GenBank/DDBJ databases">
        <authorList>
            <person name="Kimball J.A."/>
            <person name="Haas M.W."/>
            <person name="Macchietto M."/>
            <person name="Kono T."/>
            <person name="Duquette J."/>
            <person name="Shao M."/>
        </authorList>
    </citation>
    <scope>NUCLEOTIDE SEQUENCE</scope>
    <source>
        <tissue evidence="2">Fresh leaf tissue</tissue>
    </source>
</reference>
<evidence type="ECO:0000313" key="3">
    <source>
        <dbReference type="Proteomes" id="UP000729402"/>
    </source>
</evidence>
<sequence>MKTAFDIKIEKSRQLLSITIHAGSPNGSGGPPDRRQLEDRSHPHRLRRPLAAGHPAGLLRRRIPLRATSSGPSPTLPAPTDLLHNGSSRLRLAAVSSLAVRVTSSSAAPRRNRWLPTLGGFPTAVTTSRTRSLHLLLFPTSSPH</sequence>
<reference evidence="2" key="1">
    <citation type="journal article" date="2021" name="bioRxiv">
        <title>Whole Genome Assembly and Annotation of Northern Wild Rice, Zizania palustris L., Supports a Whole Genome Duplication in the Zizania Genus.</title>
        <authorList>
            <person name="Haas M."/>
            <person name="Kono T."/>
            <person name="Macchietto M."/>
            <person name="Millas R."/>
            <person name="McGilp L."/>
            <person name="Shao M."/>
            <person name="Duquette J."/>
            <person name="Hirsch C.N."/>
            <person name="Kimball J."/>
        </authorList>
    </citation>
    <scope>NUCLEOTIDE SEQUENCE</scope>
    <source>
        <tissue evidence="2">Fresh leaf tissue</tissue>
    </source>
</reference>
<comment type="caution">
    <text evidence="2">The sequence shown here is derived from an EMBL/GenBank/DDBJ whole genome shotgun (WGS) entry which is preliminary data.</text>
</comment>
<evidence type="ECO:0000256" key="1">
    <source>
        <dbReference type="SAM" id="MobiDB-lite"/>
    </source>
</evidence>
<dbReference type="Proteomes" id="UP000729402">
    <property type="component" value="Unassembled WGS sequence"/>
</dbReference>
<dbReference type="EMBL" id="JAAALK010000282">
    <property type="protein sequence ID" value="KAG8080523.1"/>
    <property type="molecule type" value="Genomic_DNA"/>
</dbReference>
<proteinExistence type="predicted"/>
<feature type="compositionally biased region" description="Basic and acidic residues" evidence="1">
    <location>
        <begin position="32"/>
        <end position="41"/>
    </location>
</feature>
<accession>A0A8J5W568</accession>
<organism evidence="2 3">
    <name type="scientific">Zizania palustris</name>
    <name type="common">Northern wild rice</name>
    <dbReference type="NCBI Taxonomy" id="103762"/>
    <lineage>
        <taxon>Eukaryota</taxon>
        <taxon>Viridiplantae</taxon>
        <taxon>Streptophyta</taxon>
        <taxon>Embryophyta</taxon>
        <taxon>Tracheophyta</taxon>
        <taxon>Spermatophyta</taxon>
        <taxon>Magnoliopsida</taxon>
        <taxon>Liliopsida</taxon>
        <taxon>Poales</taxon>
        <taxon>Poaceae</taxon>
        <taxon>BOP clade</taxon>
        <taxon>Oryzoideae</taxon>
        <taxon>Oryzeae</taxon>
        <taxon>Zizaniinae</taxon>
        <taxon>Zizania</taxon>
    </lineage>
</organism>
<feature type="region of interest" description="Disordered" evidence="1">
    <location>
        <begin position="20"/>
        <end position="83"/>
    </location>
</feature>
<gene>
    <name evidence="2" type="ORF">GUJ93_ZPchr0007g5443</name>
</gene>
<name>A0A8J5W568_ZIZPA</name>